<dbReference type="EMBL" id="JAQQKX010000012">
    <property type="protein sequence ID" value="MDC7684477.1"/>
    <property type="molecule type" value="Genomic_DNA"/>
</dbReference>
<keyword evidence="2" id="KW-1185">Reference proteome</keyword>
<dbReference type="RefSeq" id="WP_272748950.1">
    <property type="nucleotide sequence ID" value="NZ_JAQQKX010000012.1"/>
</dbReference>
<reference evidence="1 2" key="1">
    <citation type="submission" date="2023-01" db="EMBL/GenBank/DDBJ databases">
        <title>Novel species of the genus Asticcacaulis isolated from rivers.</title>
        <authorList>
            <person name="Lu H."/>
        </authorList>
    </citation>
    <scope>NUCLEOTIDE SEQUENCE [LARGE SCALE GENOMIC DNA]</scope>
    <source>
        <strain evidence="1 2">BYS171W</strain>
    </source>
</reference>
<protein>
    <submittedName>
        <fullName evidence="1">Uncharacterized protein</fullName>
    </submittedName>
</protein>
<organism evidence="1 2">
    <name type="scientific">Asticcacaulis aquaticus</name>
    <dbReference type="NCBI Taxonomy" id="2984212"/>
    <lineage>
        <taxon>Bacteria</taxon>
        <taxon>Pseudomonadati</taxon>
        <taxon>Pseudomonadota</taxon>
        <taxon>Alphaproteobacteria</taxon>
        <taxon>Caulobacterales</taxon>
        <taxon>Caulobacteraceae</taxon>
        <taxon>Asticcacaulis</taxon>
    </lineage>
</organism>
<dbReference type="Proteomes" id="UP001214854">
    <property type="component" value="Unassembled WGS sequence"/>
</dbReference>
<comment type="caution">
    <text evidence="1">The sequence shown here is derived from an EMBL/GenBank/DDBJ whole genome shotgun (WGS) entry which is preliminary data.</text>
</comment>
<evidence type="ECO:0000313" key="2">
    <source>
        <dbReference type="Proteomes" id="UP001214854"/>
    </source>
</evidence>
<sequence length="59" mass="6573">MKISIDKALRTLRERGWPVATTAEGQWILERVVMTTEELLGVAALIIGDSGERNMTEKS</sequence>
<gene>
    <name evidence="1" type="ORF">PQU92_14420</name>
</gene>
<evidence type="ECO:0000313" key="1">
    <source>
        <dbReference type="EMBL" id="MDC7684477.1"/>
    </source>
</evidence>
<accession>A0ABT5HWM0</accession>
<proteinExistence type="predicted"/>
<name>A0ABT5HWM0_9CAUL</name>